<evidence type="ECO:0000313" key="2">
    <source>
        <dbReference type="Proteomes" id="UP000020681"/>
    </source>
</evidence>
<dbReference type="Proteomes" id="UP000020681">
    <property type="component" value="Unassembled WGS sequence"/>
</dbReference>
<proteinExistence type="predicted"/>
<sequence length="43" mass="4945">MGVGCDRQVLSVAWSSVLLERHASIKCSVNRTRERLQCRTLER</sequence>
<name>A0ABP3ADW4_MYCUL</name>
<gene>
    <name evidence="1" type="ORF">I551_5347</name>
</gene>
<dbReference type="EMBL" id="JAOL01000147">
    <property type="protein sequence ID" value="EUA88122.1"/>
    <property type="molecule type" value="Genomic_DNA"/>
</dbReference>
<reference evidence="1 2" key="1">
    <citation type="submission" date="2014-01" db="EMBL/GenBank/DDBJ databases">
        <authorList>
            <person name="Dobos K."/>
            <person name="Lenaerts A."/>
            <person name="Ordway D."/>
            <person name="DeGroote M.A."/>
            <person name="Parker T."/>
            <person name="Sizemore C."/>
            <person name="Tallon L.J."/>
            <person name="Sadzewicz L.K."/>
            <person name="Sengamalay N."/>
            <person name="Fraser C.M."/>
            <person name="Hine E."/>
            <person name="Shefchek K.A."/>
            <person name="Das S.P."/>
            <person name="Tettelin H."/>
        </authorList>
    </citation>
    <scope>NUCLEOTIDE SEQUENCE [LARGE SCALE GENOMIC DNA]</scope>
    <source>
        <strain evidence="1 2">Harvey</strain>
    </source>
</reference>
<accession>A0ABP3ADW4</accession>
<comment type="caution">
    <text evidence="1">The sequence shown here is derived from an EMBL/GenBank/DDBJ whole genome shotgun (WGS) entry which is preliminary data.</text>
</comment>
<organism evidence="1 2">
    <name type="scientific">Mycobacterium ulcerans str. Harvey</name>
    <dbReference type="NCBI Taxonomy" id="1299332"/>
    <lineage>
        <taxon>Bacteria</taxon>
        <taxon>Bacillati</taxon>
        <taxon>Actinomycetota</taxon>
        <taxon>Actinomycetes</taxon>
        <taxon>Mycobacteriales</taxon>
        <taxon>Mycobacteriaceae</taxon>
        <taxon>Mycobacterium</taxon>
        <taxon>Mycobacterium ulcerans group</taxon>
    </lineage>
</organism>
<protein>
    <submittedName>
        <fullName evidence="1">Uncharacterized protein</fullName>
    </submittedName>
</protein>
<evidence type="ECO:0000313" key="1">
    <source>
        <dbReference type="EMBL" id="EUA88122.1"/>
    </source>
</evidence>
<keyword evidence="2" id="KW-1185">Reference proteome</keyword>